<evidence type="ECO:0000259" key="3">
    <source>
        <dbReference type="PROSITE" id="PS01031"/>
    </source>
</evidence>
<dbReference type="AlphaFoldDB" id="A0A7W9WPM2"/>
<dbReference type="PANTHER" id="PTHR11527">
    <property type="entry name" value="HEAT-SHOCK PROTEIN 20 FAMILY MEMBER"/>
    <property type="match status" value="1"/>
</dbReference>
<reference evidence="4 5" key="1">
    <citation type="submission" date="2020-08" db="EMBL/GenBank/DDBJ databases">
        <title>Genomic Encyclopedia of Type Strains, Phase IV (KMG-IV): sequencing the most valuable type-strain genomes for metagenomic binning, comparative biology and taxonomic classification.</title>
        <authorList>
            <person name="Goeker M."/>
        </authorList>
    </citation>
    <scope>NUCLEOTIDE SEQUENCE [LARGE SCALE GENOMIC DNA]</scope>
    <source>
        <strain evidence="4 5">DSM 12141</strain>
    </source>
</reference>
<comment type="caution">
    <text evidence="4">The sequence shown here is derived from an EMBL/GenBank/DDBJ whole genome shotgun (WGS) entry which is preliminary data.</text>
</comment>
<dbReference type="RefSeq" id="WP_151024863.1">
    <property type="nucleotide sequence ID" value="NZ_JACHIB010000016.1"/>
</dbReference>
<evidence type="ECO:0000256" key="2">
    <source>
        <dbReference type="RuleBase" id="RU003616"/>
    </source>
</evidence>
<dbReference type="EMBL" id="JACHIB010000016">
    <property type="protein sequence ID" value="MBB6084738.1"/>
    <property type="molecule type" value="Genomic_DNA"/>
</dbReference>
<feature type="domain" description="SHSP" evidence="3">
    <location>
        <begin position="36"/>
        <end position="150"/>
    </location>
</feature>
<accession>A0A7W9WPM2</accession>
<dbReference type="Pfam" id="PF00011">
    <property type="entry name" value="HSP20"/>
    <property type="match status" value="1"/>
</dbReference>
<evidence type="ECO:0000256" key="1">
    <source>
        <dbReference type="PROSITE-ProRule" id="PRU00285"/>
    </source>
</evidence>
<dbReference type="Proteomes" id="UP000541136">
    <property type="component" value="Unassembled WGS sequence"/>
</dbReference>
<dbReference type="CDD" id="cd06464">
    <property type="entry name" value="ACD_sHsps-like"/>
    <property type="match status" value="1"/>
</dbReference>
<proteinExistence type="inferred from homology"/>
<dbReference type="InterPro" id="IPR031107">
    <property type="entry name" value="Small_HSP"/>
</dbReference>
<dbReference type="InterPro" id="IPR008978">
    <property type="entry name" value="HSP20-like_chaperone"/>
</dbReference>
<dbReference type="SUPFAM" id="SSF49764">
    <property type="entry name" value="HSP20-like chaperones"/>
    <property type="match status" value="1"/>
</dbReference>
<evidence type="ECO:0000313" key="5">
    <source>
        <dbReference type="Proteomes" id="UP000541136"/>
    </source>
</evidence>
<protein>
    <submittedName>
        <fullName evidence="4">HSP20 family protein</fullName>
    </submittedName>
</protein>
<evidence type="ECO:0000313" key="4">
    <source>
        <dbReference type="EMBL" id="MBB6084738.1"/>
    </source>
</evidence>
<comment type="similarity">
    <text evidence="1 2">Belongs to the small heat shock protein (HSP20) family.</text>
</comment>
<sequence>MANHLTRFNPFGDLAGFESLRGLDDFFGHFPLASSFAGRGDEPRLNIDVTETEQAYAVKAEVPGARKEDIKVSLEGNVVSIRVEKTREDVEKEGETVLRRERYHGVQMRRFSLGHDIDASGATARCTDGVLELTLPKKASAQGARQLDIQ</sequence>
<gene>
    <name evidence="4" type="ORF">HNR28_002785</name>
</gene>
<dbReference type="Gene3D" id="2.60.40.790">
    <property type="match status" value="1"/>
</dbReference>
<dbReference type="PROSITE" id="PS01031">
    <property type="entry name" value="SHSP"/>
    <property type="match status" value="1"/>
</dbReference>
<dbReference type="InterPro" id="IPR002068">
    <property type="entry name" value="A-crystallin/Hsp20_dom"/>
</dbReference>
<name>A0A7W9WPM2_CASDE</name>
<organism evidence="4 5">
    <name type="scientific">Castellaniella defragrans</name>
    <name type="common">Alcaligenes defragrans</name>
    <dbReference type="NCBI Taxonomy" id="75697"/>
    <lineage>
        <taxon>Bacteria</taxon>
        <taxon>Pseudomonadati</taxon>
        <taxon>Pseudomonadota</taxon>
        <taxon>Betaproteobacteria</taxon>
        <taxon>Burkholderiales</taxon>
        <taxon>Alcaligenaceae</taxon>
        <taxon>Castellaniella</taxon>
    </lineage>
</organism>